<gene>
    <name evidence="1" type="ORF">FA95DRAFT_1557026</name>
</gene>
<reference evidence="1" key="2">
    <citation type="journal article" date="2022" name="New Phytol.">
        <title>Evolutionary transition to the ectomycorrhizal habit in the genomes of a hyperdiverse lineage of mushroom-forming fungi.</title>
        <authorList>
            <person name="Looney B."/>
            <person name="Miyauchi S."/>
            <person name="Morin E."/>
            <person name="Drula E."/>
            <person name="Courty P.E."/>
            <person name="Kohler A."/>
            <person name="Kuo A."/>
            <person name="LaButti K."/>
            <person name="Pangilinan J."/>
            <person name="Lipzen A."/>
            <person name="Riley R."/>
            <person name="Andreopoulos W."/>
            <person name="He G."/>
            <person name="Johnson J."/>
            <person name="Nolan M."/>
            <person name="Tritt A."/>
            <person name="Barry K.W."/>
            <person name="Grigoriev I.V."/>
            <person name="Nagy L.G."/>
            <person name="Hibbett D."/>
            <person name="Henrissat B."/>
            <person name="Matheny P.B."/>
            <person name="Labbe J."/>
            <person name="Martin F.M."/>
        </authorList>
    </citation>
    <scope>NUCLEOTIDE SEQUENCE</scope>
    <source>
        <strain evidence="1">FP105234-sp</strain>
    </source>
</reference>
<comment type="caution">
    <text evidence="1">The sequence shown here is derived from an EMBL/GenBank/DDBJ whole genome shotgun (WGS) entry which is preliminary data.</text>
</comment>
<keyword evidence="2" id="KW-1185">Reference proteome</keyword>
<accession>A0ACB8RZP8</accession>
<proteinExistence type="predicted"/>
<reference evidence="1" key="1">
    <citation type="submission" date="2021-02" db="EMBL/GenBank/DDBJ databases">
        <authorList>
            <consortium name="DOE Joint Genome Institute"/>
            <person name="Ahrendt S."/>
            <person name="Looney B.P."/>
            <person name="Miyauchi S."/>
            <person name="Morin E."/>
            <person name="Drula E."/>
            <person name="Courty P.E."/>
            <person name="Chicoki N."/>
            <person name="Fauchery L."/>
            <person name="Kohler A."/>
            <person name="Kuo A."/>
            <person name="Labutti K."/>
            <person name="Pangilinan J."/>
            <person name="Lipzen A."/>
            <person name="Riley R."/>
            <person name="Andreopoulos W."/>
            <person name="He G."/>
            <person name="Johnson J."/>
            <person name="Barry K.W."/>
            <person name="Grigoriev I.V."/>
            <person name="Nagy L."/>
            <person name="Hibbett D."/>
            <person name="Henrissat B."/>
            <person name="Matheny P.B."/>
            <person name="Labbe J."/>
            <person name="Martin F."/>
        </authorList>
    </citation>
    <scope>NUCLEOTIDE SEQUENCE</scope>
    <source>
        <strain evidence="1">FP105234-sp</strain>
    </source>
</reference>
<dbReference type="Proteomes" id="UP000814033">
    <property type="component" value="Unassembled WGS sequence"/>
</dbReference>
<protein>
    <submittedName>
        <fullName evidence="1">Uncharacterized protein</fullName>
    </submittedName>
</protein>
<organism evidence="1 2">
    <name type="scientific">Auriscalpium vulgare</name>
    <dbReference type="NCBI Taxonomy" id="40419"/>
    <lineage>
        <taxon>Eukaryota</taxon>
        <taxon>Fungi</taxon>
        <taxon>Dikarya</taxon>
        <taxon>Basidiomycota</taxon>
        <taxon>Agaricomycotina</taxon>
        <taxon>Agaricomycetes</taxon>
        <taxon>Russulales</taxon>
        <taxon>Auriscalpiaceae</taxon>
        <taxon>Auriscalpium</taxon>
    </lineage>
</organism>
<evidence type="ECO:0000313" key="1">
    <source>
        <dbReference type="EMBL" id="KAI0049367.1"/>
    </source>
</evidence>
<name>A0ACB8RZP8_9AGAM</name>
<dbReference type="EMBL" id="MU275874">
    <property type="protein sequence ID" value="KAI0049367.1"/>
    <property type="molecule type" value="Genomic_DNA"/>
</dbReference>
<sequence length="561" mass="61910">MCPLCRKPFTQDRVRKLHVDRFETSPAGVVNEEASELLNRIAQNSHDTTARETLLEVLESTKKWLGRDDHSLRHPGVQISFTLLMKYLKLQERRNDLWRDYMSLEEKLVRRDRDYDHERRKSEAIEERLLGEKQALETQVLTLQSVLGRAQSENTFGNPLPRPPQPYFYGQETRDTYNHPRGERDPYTRTHVPQNPPRSTAGVSFIAGAAFEDRVVPQRPASREHRRRDSSAEEQKAAEKARRRERRRQRAEREEDDGEDTVLVTGQILPGNALGIGPSPAVHAHTPRAPSVVNYIYAPRPVVASGSERGSSSTSLVPVSSAQNSLGLINTPMYPPTSHIVSAGDDDGSALQHVVDDAPSMPGGLPSFNDAGRPSPSPSRRTHRTPRSSWSSSSSTFLPGLTGFSEPVDDRDDADDDFPTLNEGQLLGVGLNVNRGTSTAPPREQPQIYRPTPSRASMIPPFVNHAPSHAGGNRTPAPASRSHTAVGNQSSHTPSQSRGPGAYFPYVEASSRQEDGSGTWAQPRGNLPPGWPYAPGHFAGALNPYNASATSLHSQRSGYRP</sequence>
<evidence type="ECO:0000313" key="2">
    <source>
        <dbReference type="Proteomes" id="UP000814033"/>
    </source>
</evidence>